<reference evidence="1 2" key="2">
    <citation type="submission" date="2019-04" db="EMBL/GenBank/DDBJ databases">
        <title>The genome sequence of big-headed turtle.</title>
        <authorList>
            <person name="Gong S."/>
        </authorList>
    </citation>
    <scope>NUCLEOTIDE SEQUENCE [LARGE SCALE GENOMIC DNA]</scope>
    <source>
        <strain evidence="1">DO16091913</strain>
        <tissue evidence="1">Muscle</tissue>
    </source>
</reference>
<evidence type="ECO:0000313" key="2">
    <source>
        <dbReference type="Proteomes" id="UP000297703"/>
    </source>
</evidence>
<proteinExistence type="predicted"/>
<accession>A0A4D9E737</accession>
<sequence length="110" mass="12671">MPSIEGKFSSSGVQMLVKTLQKPEPKFAHGKRSKTVNYLIFKRLGWGKKKELWQRRIPFLLQSAQDLEIYCTVSENLSHKRLGRNSSSYANHLPVQNRKAKKTQCALKLI</sequence>
<keyword evidence="2" id="KW-1185">Reference proteome</keyword>
<gene>
    <name evidence="1" type="ORF">DR999_PMT13779</name>
</gene>
<comment type="caution">
    <text evidence="1">The sequence shown here is derived from an EMBL/GenBank/DDBJ whole genome shotgun (WGS) entry which is preliminary data.</text>
</comment>
<dbReference type="EMBL" id="QXTE01000152">
    <property type="protein sequence ID" value="TFK03752.1"/>
    <property type="molecule type" value="Genomic_DNA"/>
</dbReference>
<dbReference type="AlphaFoldDB" id="A0A4D9E737"/>
<name>A0A4D9E737_9SAUR</name>
<reference evidence="1 2" key="1">
    <citation type="submission" date="2019-04" db="EMBL/GenBank/DDBJ databases">
        <title>Draft genome of the big-headed turtle Platysternon megacephalum.</title>
        <authorList>
            <person name="Gong S."/>
        </authorList>
    </citation>
    <scope>NUCLEOTIDE SEQUENCE [LARGE SCALE GENOMIC DNA]</scope>
    <source>
        <strain evidence="1">DO16091913</strain>
        <tissue evidence="1">Muscle</tissue>
    </source>
</reference>
<organism evidence="1 2">
    <name type="scientific">Platysternon megacephalum</name>
    <name type="common">big-headed turtle</name>
    <dbReference type="NCBI Taxonomy" id="55544"/>
    <lineage>
        <taxon>Eukaryota</taxon>
        <taxon>Metazoa</taxon>
        <taxon>Chordata</taxon>
        <taxon>Craniata</taxon>
        <taxon>Vertebrata</taxon>
        <taxon>Euteleostomi</taxon>
        <taxon>Archelosauria</taxon>
        <taxon>Testudinata</taxon>
        <taxon>Testudines</taxon>
        <taxon>Cryptodira</taxon>
        <taxon>Durocryptodira</taxon>
        <taxon>Testudinoidea</taxon>
        <taxon>Platysternidae</taxon>
        <taxon>Platysternon</taxon>
    </lineage>
</organism>
<evidence type="ECO:0000313" key="1">
    <source>
        <dbReference type="EMBL" id="TFK03752.1"/>
    </source>
</evidence>
<dbReference type="Proteomes" id="UP000297703">
    <property type="component" value="Unassembled WGS sequence"/>
</dbReference>
<protein>
    <submittedName>
        <fullName evidence="1">Cysteine and tyrosine-rich protein 1</fullName>
    </submittedName>
</protein>